<sequence length="178" mass="20344">MMAKIAIFGSSYVSRLGRYCNFDLKIPGIVRFFGQGGMKACDAIDSRKFSQLLDFSPDVVFMVIGGNDVSDTSIPSDIFKSIMEIISTLYSSGVKRVFISEIIERGNFEKAPGLTRERFNKQRKVINKKLKTACRDNFVMMKVKFPKDYDENDFVHLNCDGLRAYFFRVRIILCSVKL</sequence>
<dbReference type="InterPro" id="IPR036514">
    <property type="entry name" value="SGNH_hydro_sf"/>
</dbReference>
<dbReference type="Proteomes" id="UP001186944">
    <property type="component" value="Unassembled WGS sequence"/>
</dbReference>
<dbReference type="EMBL" id="VSWD01000010">
    <property type="protein sequence ID" value="KAK3089506.1"/>
    <property type="molecule type" value="Genomic_DNA"/>
</dbReference>
<proteinExistence type="predicted"/>
<dbReference type="Pfam" id="PF13472">
    <property type="entry name" value="Lipase_GDSL_2"/>
    <property type="match status" value="1"/>
</dbReference>
<evidence type="ECO:0000313" key="2">
    <source>
        <dbReference type="EMBL" id="KAK3089506.1"/>
    </source>
</evidence>
<evidence type="ECO:0000313" key="3">
    <source>
        <dbReference type="EMBL" id="KAK3091305.1"/>
    </source>
</evidence>
<organism evidence="2 4">
    <name type="scientific">Pinctada imbricata</name>
    <name type="common">Atlantic pearl-oyster</name>
    <name type="synonym">Pinctada martensii</name>
    <dbReference type="NCBI Taxonomy" id="66713"/>
    <lineage>
        <taxon>Eukaryota</taxon>
        <taxon>Metazoa</taxon>
        <taxon>Spiralia</taxon>
        <taxon>Lophotrochozoa</taxon>
        <taxon>Mollusca</taxon>
        <taxon>Bivalvia</taxon>
        <taxon>Autobranchia</taxon>
        <taxon>Pteriomorphia</taxon>
        <taxon>Pterioida</taxon>
        <taxon>Pterioidea</taxon>
        <taxon>Pteriidae</taxon>
        <taxon>Pinctada</taxon>
    </lineage>
</organism>
<dbReference type="SUPFAM" id="SSF52266">
    <property type="entry name" value="SGNH hydrolase"/>
    <property type="match status" value="1"/>
</dbReference>
<keyword evidence="4" id="KW-1185">Reference proteome</keyword>
<dbReference type="Gene3D" id="3.40.50.1110">
    <property type="entry name" value="SGNH hydrolase"/>
    <property type="match status" value="1"/>
</dbReference>
<protein>
    <recommendedName>
        <fullName evidence="1">SGNH hydrolase-type esterase domain-containing protein</fullName>
    </recommendedName>
</protein>
<feature type="domain" description="SGNH hydrolase-type esterase" evidence="1">
    <location>
        <begin position="11"/>
        <end position="161"/>
    </location>
</feature>
<reference evidence="2" key="1">
    <citation type="submission" date="2019-08" db="EMBL/GenBank/DDBJ databases">
        <title>The improved chromosome-level genome for the pearl oyster Pinctada fucata martensii using PacBio sequencing and Hi-C.</title>
        <authorList>
            <person name="Zheng Z."/>
        </authorList>
    </citation>
    <scope>NUCLEOTIDE SEQUENCE</scope>
    <source>
        <strain evidence="2">ZZ-2019</strain>
        <tissue evidence="2">Adductor muscle</tissue>
    </source>
</reference>
<dbReference type="EMBL" id="VSWD01000010">
    <property type="protein sequence ID" value="KAK3091305.1"/>
    <property type="molecule type" value="Genomic_DNA"/>
</dbReference>
<dbReference type="InterPro" id="IPR013830">
    <property type="entry name" value="SGNH_hydro"/>
</dbReference>
<comment type="caution">
    <text evidence="2">The sequence shown here is derived from an EMBL/GenBank/DDBJ whole genome shotgun (WGS) entry which is preliminary data.</text>
</comment>
<name>A0AA88Y4S8_PINIB</name>
<evidence type="ECO:0000313" key="4">
    <source>
        <dbReference type="Proteomes" id="UP001186944"/>
    </source>
</evidence>
<dbReference type="AlphaFoldDB" id="A0AA88Y4S8"/>
<evidence type="ECO:0000259" key="1">
    <source>
        <dbReference type="Pfam" id="PF13472"/>
    </source>
</evidence>
<gene>
    <name evidence="2" type="ORF">FSP39_004156</name>
    <name evidence="3" type="ORF">FSP39_018796</name>
</gene>
<accession>A0AA88Y4S8</accession>
<dbReference type="CDD" id="cd00229">
    <property type="entry name" value="SGNH_hydrolase"/>
    <property type="match status" value="1"/>
</dbReference>